<dbReference type="EMBL" id="AJJU01000003">
    <property type="protein sequence ID" value="EID75932.1"/>
    <property type="molecule type" value="Genomic_DNA"/>
</dbReference>
<dbReference type="AlphaFoldDB" id="I0WHR6"/>
<feature type="domain" description="Cyclic nucleotide-binding" evidence="1">
    <location>
        <begin position="14"/>
        <end position="60"/>
    </location>
</feature>
<evidence type="ECO:0000313" key="2">
    <source>
        <dbReference type="EMBL" id="EID75932.1"/>
    </source>
</evidence>
<sequence length="191" mass="22411">MSFKVFYSIILLNEIVPLEPETKKFLKDKIQTAFYKKGSYLTRTGELCNRVFVLKKGLVRGYFVNNNKEITTWISRENEMVTSISGYFKNKQGLENIQALEDTYTEFLTFEDMHYSILHFPEMAAINRILLEQYYISAEERAFMARIPNAKDRFDFFVDSSHGHLLQRAPNKFLASLLGMRPETYSRVSKQ</sequence>
<dbReference type="OrthoDB" id="758145at2"/>
<evidence type="ECO:0000259" key="1">
    <source>
        <dbReference type="PROSITE" id="PS50042"/>
    </source>
</evidence>
<dbReference type="InterPro" id="IPR000595">
    <property type="entry name" value="cNMP-bd_dom"/>
</dbReference>
<reference evidence="2 3" key="1">
    <citation type="journal article" date="2012" name="J. Bacteriol.">
        <title>Genome Sequence of the Halotolerant Bacterium Imtechella halotolerans K1T.</title>
        <authorList>
            <person name="Kumar S."/>
            <person name="Vikram S."/>
            <person name="Subramanian S."/>
            <person name="Raghava G.P."/>
            <person name="Pinnaka A.K."/>
        </authorList>
    </citation>
    <scope>NUCLEOTIDE SEQUENCE [LARGE SCALE GENOMIC DNA]</scope>
    <source>
        <strain evidence="2 3">K1</strain>
    </source>
</reference>
<name>I0WHR6_9FLAO</name>
<dbReference type="eggNOG" id="COG0664">
    <property type="taxonomic scope" value="Bacteria"/>
</dbReference>
<gene>
    <name evidence="2" type="ORF">W5A_03279</name>
</gene>
<keyword evidence="3" id="KW-1185">Reference proteome</keyword>
<dbReference type="PROSITE" id="PS50042">
    <property type="entry name" value="CNMP_BINDING_3"/>
    <property type="match status" value="1"/>
</dbReference>
<dbReference type="SUPFAM" id="SSF51206">
    <property type="entry name" value="cAMP-binding domain-like"/>
    <property type="match status" value="1"/>
</dbReference>
<proteinExistence type="predicted"/>
<evidence type="ECO:0000313" key="3">
    <source>
        <dbReference type="Proteomes" id="UP000005938"/>
    </source>
</evidence>
<protein>
    <submittedName>
        <fullName evidence="2">Putative Crp/Fnr family transcriptional regulator</fullName>
    </submittedName>
</protein>
<dbReference type="InterPro" id="IPR014710">
    <property type="entry name" value="RmlC-like_jellyroll"/>
</dbReference>
<dbReference type="STRING" id="946077.W5A_03279"/>
<comment type="caution">
    <text evidence="2">The sequence shown here is derived from an EMBL/GenBank/DDBJ whole genome shotgun (WGS) entry which is preliminary data.</text>
</comment>
<accession>I0WHR6</accession>
<dbReference type="RefSeq" id="WP_008237377.1">
    <property type="nucleotide sequence ID" value="NZ_AJJU01000003.1"/>
</dbReference>
<dbReference type="InterPro" id="IPR018490">
    <property type="entry name" value="cNMP-bd_dom_sf"/>
</dbReference>
<dbReference type="Gene3D" id="2.60.120.10">
    <property type="entry name" value="Jelly Rolls"/>
    <property type="match status" value="1"/>
</dbReference>
<dbReference type="Proteomes" id="UP000005938">
    <property type="component" value="Unassembled WGS sequence"/>
</dbReference>
<organism evidence="2 3">
    <name type="scientific">Imtechella halotolerans K1</name>
    <dbReference type="NCBI Taxonomy" id="946077"/>
    <lineage>
        <taxon>Bacteria</taxon>
        <taxon>Pseudomonadati</taxon>
        <taxon>Bacteroidota</taxon>
        <taxon>Flavobacteriia</taxon>
        <taxon>Flavobacteriales</taxon>
        <taxon>Flavobacteriaceae</taxon>
        <taxon>Imtechella</taxon>
    </lineage>
</organism>